<evidence type="ECO:0000256" key="2">
    <source>
        <dbReference type="ARBA" id="ARBA00022679"/>
    </source>
</evidence>
<dbReference type="PANTHER" id="PTHR22916">
    <property type="entry name" value="GLYCOSYLTRANSFERASE"/>
    <property type="match status" value="1"/>
</dbReference>
<dbReference type="Proteomes" id="UP000469292">
    <property type="component" value="Unassembled WGS sequence"/>
</dbReference>
<organism evidence="4 5">
    <name type="scientific">Bifidobacterium choloepi</name>
    <dbReference type="NCBI Taxonomy" id="2614131"/>
    <lineage>
        <taxon>Bacteria</taxon>
        <taxon>Bacillati</taxon>
        <taxon>Actinomycetota</taxon>
        <taxon>Actinomycetes</taxon>
        <taxon>Bifidobacteriales</taxon>
        <taxon>Bifidobacteriaceae</taxon>
        <taxon>Bifidobacterium</taxon>
    </lineage>
</organism>
<feature type="domain" description="Glycosyltransferase 2-like" evidence="3">
    <location>
        <begin position="27"/>
        <end position="149"/>
    </location>
</feature>
<proteinExistence type="predicted"/>
<evidence type="ECO:0000313" key="5">
    <source>
        <dbReference type="Proteomes" id="UP000469292"/>
    </source>
</evidence>
<dbReference type="Gene3D" id="3.90.550.10">
    <property type="entry name" value="Spore Coat Polysaccharide Biosynthesis Protein SpsA, Chain A"/>
    <property type="match status" value="1"/>
</dbReference>
<dbReference type="Pfam" id="PF00535">
    <property type="entry name" value="Glycos_transf_2"/>
    <property type="match status" value="1"/>
</dbReference>
<dbReference type="RefSeq" id="WP_163227956.1">
    <property type="nucleotide sequence ID" value="NZ_VYSG01000003.1"/>
</dbReference>
<dbReference type="InterPro" id="IPR029044">
    <property type="entry name" value="Nucleotide-diphossugar_trans"/>
</dbReference>
<protein>
    <submittedName>
        <fullName evidence="4">Glycosyltransferase</fullName>
    </submittedName>
</protein>
<dbReference type="AlphaFoldDB" id="A0A6I5N974"/>
<dbReference type="CDD" id="cd00761">
    <property type="entry name" value="Glyco_tranf_GTA_type"/>
    <property type="match status" value="1"/>
</dbReference>
<keyword evidence="5" id="KW-1185">Reference proteome</keyword>
<accession>A0A6I5N974</accession>
<dbReference type="EMBL" id="VYSG01000003">
    <property type="protein sequence ID" value="NEG70361.1"/>
    <property type="molecule type" value="Genomic_DNA"/>
</dbReference>
<sequence length="389" mass="44272">MASQPQIDDHLKSLIERPLMPSNPRLSVIVPVYRIRDDYLATCLDSLISQTLYRENAMEIIVVIDGTPNPRTIEICKRYEKSAVETDGALCVIQQPNQGVSVARNTGMTRARGQWIAFVDADDWCEATMFETLVRQGEIGAPTPDVIVCNALIEDEDQVIVNHFFPIPDCPTSSGQPTFCWDETTKLHALLQLFGKNKFHNPEVMNIGVPWAKLYNADFLRRNSLTFLPELLRMQDNIFNLYAFHYAERVTYFPEALYHFRRFQPGKRGEYSENFAGHLEKVLVASTHFLAETISTRTPDEQATLQHALKIKTVQGIRLCLELDMFHPDNPDSFVAQKKKLRSLVAREPYSTSLRSLKITASPASTLAFAAMLRLGMFRVLKFLVRSRS</sequence>
<gene>
    <name evidence="4" type="ORF">F6S87_07100</name>
</gene>
<dbReference type="SUPFAM" id="SSF53448">
    <property type="entry name" value="Nucleotide-diphospho-sugar transferases"/>
    <property type="match status" value="1"/>
</dbReference>
<dbReference type="PANTHER" id="PTHR22916:SF51">
    <property type="entry name" value="GLYCOSYLTRANSFERASE EPSH-RELATED"/>
    <property type="match status" value="1"/>
</dbReference>
<evidence type="ECO:0000256" key="1">
    <source>
        <dbReference type="ARBA" id="ARBA00022676"/>
    </source>
</evidence>
<comment type="caution">
    <text evidence="4">The sequence shown here is derived from an EMBL/GenBank/DDBJ whole genome shotgun (WGS) entry which is preliminary data.</text>
</comment>
<dbReference type="InterPro" id="IPR001173">
    <property type="entry name" value="Glyco_trans_2-like"/>
</dbReference>
<keyword evidence="1" id="KW-0328">Glycosyltransferase</keyword>
<name>A0A6I5N974_9BIFI</name>
<dbReference type="GO" id="GO:0016757">
    <property type="term" value="F:glycosyltransferase activity"/>
    <property type="evidence" value="ECO:0007669"/>
    <property type="project" value="UniProtKB-KW"/>
</dbReference>
<evidence type="ECO:0000259" key="3">
    <source>
        <dbReference type="Pfam" id="PF00535"/>
    </source>
</evidence>
<evidence type="ECO:0000313" key="4">
    <source>
        <dbReference type="EMBL" id="NEG70361.1"/>
    </source>
</evidence>
<keyword evidence="2 4" id="KW-0808">Transferase</keyword>
<reference evidence="4 5" key="1">
    <citation type="submission" date="2019-09" db="EMBL/GenBank/DDBJ databases">
        <title>Phylogenetic characterization of a novel taxon of the genus Bifidobacterium: Bifidobacterium choloepi sp. nov.</title>
        <authorList>
            <person name="Modesto M."/>
            <person name="Satti M."/>
        </authorList>
    </citation>
    <scope>NUCLEOTIDE SEQUENCE [LARGE SCALE GENOMIC DNA]</scope>
    <source>
        <strain evidence="4 5">BRDM6</strain>
    </source>
</reference>